<feature type="compositionally biased region" description="Basic and acidic residues" evidence="6">
    <location>
        <begin position="151"/>
        <end position="160"/>
    </location>
</feature>
<protein>
    <recommendedName>
        <fullName evidence="8">Phage shock protein PspC N-terminal domain-containing protein</fullName>
    </recommendedName>
</protein>
<keyword evidence="5 7" id="KW-0472">Membrane</keyword>
<keyword evidence="4 7" id="KW-1133">Transmembrane helix</keyword>
<proteinExistence type="predicted"/>
<dbReference type="Proteomes" id="UP000321328">
    <property type="component" value="Unassembled WGS sequence"/>
</dbReference>
<evidence type="ECO:0000256" key="1">
    <source>
        <dbReference type="ARBA" id="ARBA00004162"/>
    </source>
</evidence>
<dbReference type="InterPro" id="IPR007168">
    <property type="entry name" value="Phageshock_PspC_N"/>
</dbReference>
<dbReference type="AlphaFoldDB" id="A0A511D820"/>
<dbReference type="InterPro" id="IPR052027">
    <property type="entry name" value="PspC"/>
</dbReference>
<comment type="caution">
    <text evidence="9">The sequence shown here is derived from an EMBL/GenBank/DDBJ whole genome shotgun (WGS) entry which is preliminary data.</text>
</comment>
<feature type="region of interest" description="Disordered" evidence="6">
    <location>
        <begin position="82"/>
        <end position="160"/>
    </location>
</feature>
<evidence type="ECO:0000256" key="5">
    <source>
        <dbReference type="ARBA" id="ARBA00023136"/>
    </source>
</evidence>
<keyword evidence="3 7" id="KW-0812">Transmembrane</keyword>
<dbReference type="EMBL" id="BJVI01000118">
    <property type="protein sequence ID" value="GEL20950.1"/>
    <property type="molecule type" value="Genomic_DNA"/>
</dbReference>
<evidence type="ECO:0000256" key="7">
    <source>
        <dbReference type="SAM" id="Phobius"/>
    </source>
</evidence>
<dbReference type="Pfam" id="PF04024">
    <property type="entry name" value="PspC"/>
    <property type="match status" value="1"/>
</dbReference>
<dbReference type="GO" id="GO:0005886">
    <property type="term" value="C:plasma membrane"/>
    <property type="evidence" value="ECO:0007669"/>
    <property type="project" value="UniProtKB-SubCell"/>
</dbReference>
<feature type="transmembrane region" description="Helical" evidence="7">
    <location>
        <begin position="18"/>
        <end position="46"/>
    </location>
</feature>
<keyword evidence="10" id="KW-1185">Reference proteome</keyword>
<evidence type="ECO:0000256" key="6">
    <source>
        <dbReference type="SAM" id="MobiDB-lite"/>
    </source>
</evidence>
<reference evidence="9 10" key="1">
    <citation type="submission" date="2019-07" db="EMBL/GenBank/DDBJ databases">
        <title>Whole genome shotgun sequence of Pseudonocardia asaccharolytica NBRC 16224.</title>
        <authorList>
            <person name="Hosoyama A."/>
            <person name="Uohara A."/>
            <person name="Ohji S."/>
            <person name="Ichikawa N."/>
        </authorList>
    </citation>
    <scope>NUCLEOTIDE SEQUENCE [LARGE SCALE GENOMIC DNA]</scope>
    <source>
        <strain evidence="9 10">NBRC 16224</strain>
    </source>
</reference>
<dbReference type="PANTHER" id="PTHR33885">
    <property type="entry name" value="PHAGE SHOCK PROTEIN C"/>
    <property type="match status" value="1"/>
</dbReference>
<evidence type="ECO:0000313" key="9">
    <source>
        <dbReference type="EMBL" id="GEL20950.1"/>
    </source>
</evidence>
<name>A0A511D820_9PSEU</name>
<evidence type="ECO:0000259" key="8">
    <source>
        <dbReference type="Pfam" id="PF04024"/>
    </source>
</evidence>
<evidence type="ECO:0000313" key="10">
    <source>
        <dbReference type="Proteomes" id="UP000321328"/>
    </source>
</evidence>
<sequence>MLGGVCAGIARSIGVDPLLVRLAAVLLAIVSAGTAAPAYLVAWVLIPAATDEPEPDIERGPAPPAADTDVRATWNAVGGELRTLADELRRPRPDETRTGQPASESARPPLQAADQAMTAFGDRLRSPQVQASARRATANLSTALGASMRALDSRSRRNGD</sequence>
<feature type="domain" description="Phage shock protein PspC N-terminal" evidence="8">
    <location>
        <begin position="1"/>
        <end position="48"/>
    </location>
</feature>
<keyword evidence="2" id="KW-1003">Cell membrane</keyword>
<evidence type="ECO:0000256" key="3">
    <source>
        <dbReference type="ARBA" id="ARBA00022692"/>
    </source>
</evidence>
<dbReference type="PANTHER" id="PTHR33885:SF3">
    <property type="entry name" value="PHAGE SHOCK PROTEIN C"/>
    <property type="match status" value="1"/>
</dbReference>
<organism evidence="9 10">
    <name type="scientific">Pseudonocardia asaccharolytica DSM 44247 = NBRC 16224</name>
    <dbReference type="NCBI Taxonomy" id="1123024"/>
    <lineage>
        <taxon>Bacteria</taxon>
        <taxon>Bacillati</taxon>
        <taxon>Actinomycetota</taxon>
        <taxon>Actinomycetes</taxon>
        <taxon>Pseudonocardiales</taxon>
        <taxon>Pseudonocardiaceae</taxon>
        <taxon>Pseudonocardia</taxon>
    </lineage>
</organism>
<evidence type="ECO:0000256" key="4">
    <source>
        <dbReference type="ARBA" id="ARBA00022989"/>
    </source>
</evidence>
<accession>A0A511D820</accession>
<dbReference type="STRING" id="1123024.GCA_000423625_01696"/>
<feature type="compositionally biased region" description="Basic and acidic residues" evidence="6">
    <location>
        <begin position="83"/>
        <end position="97"/>
    </location>
</feature>
<comment type="subcellular location">
    <subcellularLocation>
        <location evidence="1">Cell membrane</location>
        <topology evidence="1">Single-pass membrane protein</topology>
    </subcellularLocation>
</comment>
<gene>
    <name evidence="9" type="ORF">PA7_47870</name>
</gene>
<evidence type="ECO:0000256" key="2">
    <source>
        <dbReference type="ARBA" id="ARBA00022475"/>
    </source>
</evidence>